<dbReference type="AlphaFoldDB" id="A0A8S1NF19"/>
<comment type="caution">
    <text evidence="1">The sequence shown here is derived from an EMBL/GenBank/DDBJ whole genome shotgun (WGS) entry which is preliminary data.</text>
</comment>
<sequence length="112" mass="13144">MNCSCQTCIAWLFRVNADNQEVYYLPQNIYILSILLTIYEKDKHKYQEQQYSCSCTLQTIMVTICLTLCTRINTRLTNNKFNKQYNYNDASLISVITTTPYVIERSCICIRA</sequence>
<reference evidence="1" key="1">
    <citation type="submission" date="2021-01" db="EMBL/GenBank/DDBJ databases">
        <authorList>
            <consortium name="Genoscope - CEA"/>
            <person name="William W."/>
        </authorList>
    </citation>
    <scope>NUCLEOTIDE SEQUENCE</scope>
</reference>
<dbReference type="Proteomes" id="UP000692954">
    <property type="component" value="Unassembled WGS sequence"/>
</dbReference>
<organism evidence="1 3">
    <name type="scientific">Paramecium sonneborni</name>
    <dbReference type="NCBI Taxonomy" id="65129"/>
    <lineage>
        <taxon>Eukaryota</taxon>
        <taxon>Sar</taxon>
        <taxon>Alveolata</taxon>
        <taxon>Ciliophora</taxon>
        <taxon>Intramacronucleata</taxon>
        <taxon>Oligohymenophorea</taxon>
        <taxon>Peniculida</taxon>
        <taxon>Parameciidae</taxon>
        <taxon>Paramecium</taxon>
    </lineage>
</organism>
<dbReference type="EMBL" id="CAJJDN010000051">
    <property type="protein sequence ID" value="CAD8087699.1"/>
    <property type="molecule type" value="Genomic_DNA"/>
</dbReference>
<proteinExistence type="predicted"/>
<accession>A0A8S1NF19</accession>
<evidence type="ECO:0000313" key="3">
    <source>
        <dbReference type="Proteomes" id="UP000692954"/>
    </source>
</evidence>
<evidence type="ECO:0000313" key="2">
    <source>
        <dbReference type="EMBL" id="CAD8087699.1"/>
    </source>
</evidence>
<gene>
    <name evidence="1" type="ORF">PSON_ATCC_30995.1.T0510337</name>
    <name evidence="2" type="ORF">PSON_ATCC_30995.1.T0510339</name>
</gene>
<name>A0A8S1NF19_9CILI</name>
<evidence type="ECO:0000313" key="1">
    <source>
        <dbReference type="EMBL" id="CAD8087695.1"/>
    </source>
</evidence>
<dbReference type="EMBL" id="CAJJDN010000051">
    <property type="protein sequence ID" value="CAD8087695.1"/>
    <property type="molecule type" value="Genomic_DNA"/>
</dbReference>
<protein>
    <submittedName>
        <fullName evidence="1">Uncharacterized protein</fullName>
    </submittedName>
</protein>
<keyword evidence="3" id="KW-1185">Reference proteome</keyword>